<reference evidence="2" key="2">
    <citation type="journal article" date="2021" name="PeerJ">
        <title>Extensive microbial diversity within the chicken gut microbiome revealed by metagenomics and culture.</title>
        <authorList>
            <person name="Gilroy R."/>
            <person name="Ravi A."/>
            <person name="Getino M."/>
            <person name="Pursley I."/>
            <person name="Horton D.L."/>
            <person name="Alikhan N.F."/>
            <person name="Baker D."/>
            <person name="Gharbi K."/>
            <person name="Hall N."/>
            <person name="Watson M."/>
            <person name="Adriaenssens E.M."/>
            <person name="Foster-Nyarko E."/>
            <person name="Jarju S."/>
            <person name="Secka A."/>
            <person name="Antonio M."/>
            <person name="Oren A."/>
            <person name="Chaudhuri R.R."/>
            <person name="La Ragione R."/>
            <person name="Hildebrand F."/>
            <person name="Pallen M.J."/>
        </authorList>
    </citation>
    <scope>NUCLEOTIDE SEQUENCE</scope>
    <source>
        <strain evidence="2">10192</strain>
    </source>
</reference>
<dbReference type="Proteomes" id="UP000823632">
    <property type="component" value="Unassembled WGS sequence"/>
</dbReference>
<protein>
    <submittedName>
        <fullName evidence="2">Uncharacterized protein</fullName>
    </submittedName>
</protein>
<proteinExistence type="predicted"/>
<dbReference type="EMBL" id="JADIND010000150">
    <property type="protein sequence ID" value="MBO8431102.1"/>
    <property type="molecule type" value="Genomic_DNA"/>
</dbReference>
<keyword evidence="1" id="KW-0175">Coiled coil</keyword>
<name>A0A9D9DNF7_9BACT</name>
<evidence type="ECO:0000256" key="1">
    <source>
        <dbReference type="SAM" id="Coils"/>
    </source>
</evidence>
<evidence type="ECO:0000313" key="3">
    <source>
        <dbReference type="Proteomes" id="UP000823632"/>
    </source>
</evidence>
<feature type="coiled-coil region" evidence="1">
    <location>
        <begin position="24"/>
        <end position="51"/>
    </location>
</feature>
<comment type="caution">
    <text evidence="2">The sequence shown here is derived from an EMBL/GenBank/DDBJ whole genome shotgun (WGS) entry which is preliminary data.</text>
</comment>
<gene>
    <name evidence="2" type="ORF">IAC76_06905</name>
</gene>
<dbReference type="AlphaFoldDB" id="A0A9D9DNF7"/>
<sequence>MGLAATQARFLAITSRKARCEYESMQLAQQKLSLTRELEQATQDYQSALNTTKIVWDPDGSGTVNFDLSYDLIMYSSEVNNYTPFMISRSDGRIALNAKMAQAAKLAGIPEQGTGANDDLMFRKFIEAMVATGGMSETAAKGTRTYGYQRYAGLGGALMDKTQTADMNLGNLINYIDLRVEDSGYQLLQVSPGIYQFSEDYELTTYIPKANSNVAEDHYYNYNKEHTKVEDLGIYPVEFSEYLNFSKDSNYLSINGTRVSNKEDSVSYTLSDLLTQDITLAFTKKSKHDDPTRFWKEILGNTDSFLNASTILDGKADLIDLIGIERKNEGGTSVYYYNGKKVDDDDRAVLDAVNGIVLGFKNILNIDNSDAEVQAFNYAILEVLGFLSRSQDLGNANYVSDTYQACIDGSNDYNCWVYKNSSKLNNANTRAISISRLAESFLTLYASAQNGFQPYNNNEVPYYLTDSAIDSFYVTDDQGYLYPVDLLDEDKHIAEEMYNAEYYSILFNTICRNGWYENGYIDDEDYLQNALKNGQVFVTTLNEEDGFYYQQRFNNNPYLMEVTDEDAVTQAESEYTQLKSRINYKEEELELDMKNLDMEISTLTTEYDSVKNMLTQNVTKTFTMFEN</sequence>
<accession>A0A9D9DNF7</accession>
<feature type="coiled-coil region" evidence="1">
    <location>
        <begin position="568"/>
        <end position="613"/>
    </location>
</feature>
<evidence type="ECO:0000313" key="2">
    <source>
        <dbReference type="EMBL" id="MBO8431102.1"/>
    </source>
</evidence>
<reference evidence="2" key="1">
    <citation type="submission" date="2020-10" db="EMBL/GenBank/DDBJ databases">
        <authorList>
            <person name="Gilroy R."/>
        </authorList>
    </citation>
    <scope>NUCLEOTIDE SEQUENCE</scope>
    <source>
        <strain evidence="2">10192</strain>
    </source>
</reference>
<organism evidence="2 3">
    <name type="scientific">Candidatus Scatousia excrementipullorum</name>
    <dbReference type="NCBI Taxonomy" id="2840936"/>
    <lineage>
        <taxon>Bacteria</taxon>
        <taxon>Candidatus Scatousia</taxon>
    </lineage>
</organism>